<dbReference type="CDD" id="cd06661">
    <property type="entry name" value="GGCT_like"/>
    <property type="match status" value="1"/>
</dbReference>
<dbReference type="Pfam" id="PF06094">
    <property type="entry name" value="GGACT"/>
    <property type="match status" value="1"/>
</dbReference>
<dbReference type="InterPro" id="IPR009288">
    <property type="entry name" value="AIG2-like_dom"/>
</dbReference>
<organism evidence="2 3">
    <name type="scientific">Roseobacter insulae</name>
    <dbReference type="NCBI Taxonomy" id="2859783"/>
    <lineage>
        <taxon>Bacteria</taxon>
        <taxon>Pseudomonadati</taxon>
        <taxon>Pseudomonadota</taxon>
        <taxon>Alphaproteobacteria</taxon>
        <taxon>Rhodobacterales</taxon>
        <taxon>Roseobacteraceae</taxon>
        <taxon>Roseobacter</taxon>
    </lineage>
</organism>
<evidence type="ECO:0000259" key="1">
    <source>
        <dbReference type="Pfam" id="PF06094"/>
    </source>
</evidence>
<accession>A0A9X1K001</accession>
<name>A0A9X1K001_9RHOB</name>
<dbReference type="Proteomes" id="UP001138661">
    <property type="component" value="Unassembled WGS sequence"/>
</dbReference>
<proteinExistence type="predicted"/>
<keyword evidence="3" id="KW-1185">Reference proteome</keyword>
<dbReference type="AlphaFoldDB" id="A0A9X1K001"/>
<gene>
    <name evidence="2" type="ORF">KX928_18585</name>
</gene>
<protein>
    <submittedName>
        <fullName evidence="2">Gamma-glutamylcyclotransferase</fullName>
    </submittedName>
</protein>
<dbReference type="EMBL" id="JAHXDN010000005">
    <property type="protein sequence ID" value="MBW4709800.1"/>
    <property type="molecule type" value="Genomic_DNA"/>
</dbReference>
<evidence type="ECO:0000313" key="3">
    <source>
        <dbReference type="Proteomes" id="UP001138661"/>
    </source>
</evidence>
<sequence>MSDPYFFGYGSLVNTKSHAYPDPRPATLNGWRRAWVATPRFGVVLLTGVQAPGHSIKGLIAAVPGADWAALDARESGYSRVAASHAVDHDHPQRPDIAVYSVAPENRLERDSHMILLSYLDVVVQGFHEVFGEAGVQGFFDTTDGWETPILDDRADPVYPRHQQLTSDQTALVDGHLDRLSAQVKQRHEAPLPPEF</sequence>
<evidence type="ECO:0000313" key="2">
    <source>
        <dbReference type="EMBL" id="MBW4709800.1"/>
    </source>
</evidence>
<reference evidence="2" key="1">
    <citation type="submission" date="2021-07" db="EMBL/GenBank/DDBJ databases">
        <title>Roseobacter insulae sp. nov., isolated from a tidal flat.</title>
        <authorList>
            <person name="Park S."/>
            <person name="Yoon J.-H."/>
        </authorList>
    </citation>
    <scope>NUCLEOTIDE SEQUENCE</scope>
    <source>
        <strain evidence="2">YSTF-M11</strain>
    </source>
</reference>
<dbReference type="InterPro" id="IPR013024">
    <property type="entry name" value="GGCT-like"/>
</dbReference>
<feature type="domain" description="Gamma-glutamylcyclotransferase AIG2-like" evidence="1">
    <location>
        <begin position="7"/>
        <end position="104"/>
    </location>
</feature>
<comment type="caution">
    <text evidence="2">The sequence shown here is derived from an EMBL/GenBank/DDBJ whole genome shotgun (WGS) entry which is preliminary data.</text>
</comment>
<dbReference type="RefSeq" id="WP_219505704.1">
    <property type="nucleotide sequence ID" value="NZ_JAHXDN010000005.1"/>
</dbReference>